<dbReference type="GO" id="GO:0006797">
    <property type="term" value="P:polyphosphate metabolic process"/>
    <property type="evidence" value="ECO:0007669"/>
    <property type="project" value="InterPro"/>
</dbReference>
<dbReference type="InterPro" id="IPR022300">
    <property type="entry name" value="PPK2-rel_1"/>
</dbReference>
<comment type="similarity">
    <text evidence="1">Belongs to the polyphosphate kinase 2 (PPK2) family. Class I subfamily.</text>
</comment>
<comment type="caution">
    <text evidence="5">The sequence shown here is derived from an EMBL/GenBank/DDBJ whole genome shotgun (WGS) entry which is preliminary data.</text>
</comment>
<dbReference type="Pfam" id="PF03976">
    <property type="entry name" value="PPK2"/>
    <property type="match status" value="1"/>
</dbReference>
<sequence length="292" mass="34230">MLTVTDSPYLVPFDQSFSLSQHSTVVDDLQKNSFYKKRYKGNRKKLYKQQQKLYADNKFSLLLIFQAMDAAGKDSTIRHVLRGVNPAGFQVSSFKQPSKRELDHDFLWRTTKQLPQRGRIGVFNRSYYEEVLVVKVHPQFLNSQQLPDINGISHNTDSFWQNRYRSINEHEHHLANNGTIIRKFFLNVSREEQHRRFKKRIEQASKNWKFSPGDLRESELWDQYMDAYEACLNNTSTSWAPWYCIPADNKPAMRAAVSDIILETLESLNLSYPSLDPDIQENLVTYKKQLIA</sequence>
<accession>A0A318DAN3</accession>
<evidence type="ECO:0000259" key="4">
    <source>
        <dbReference type="Pfam" id="PF03976"/>
    </source>
</evidence>
<dbReference type="OrthoDB" id="9775224at2"/>
<dbReference type="InterPro" id="IPR027417">
    <property type="entry name" value="P-loop_NTPase"/>
</dbReference>
<feature type="domain" description="Polyphosphate kinase-2-related" evidence="4">
    <location>
        <begin position="33"/>
        <end position="267"/>
    </location>
</feature>
<dbReference type="Gene3D" id="3.40.50.300">
    <property type="entry name" value="P-loop containing nucleotide triphosphate hydrolases"/>
    <property type="match status" value="1"/>
</dbReference>
<dbReference type="PANTHER" id="PTHR34383:SF3">
    <property type="entry name" value="POLYPHOSPHATE:AMP PHOSPHOTRANSFERASE"/>
    <property type="match status" value="1"/>
</dbReference>
<dbReference type="EMBL" id="QICH01000001">
    <property type="protein sequence ID" value="PXF64304.1"/>
    <property type="molecule type" value="Genomic_DNA"/>
</dbReference>
<keyword evidence="6" id="KW-1185">Reference proteome</keyword>
<dbReference type="InterPro" id="IPR016898">
    <property type="entry name" value="Polyphosphate_phosphotransfera"/>
</dbReference>
<reference evidence="5 6" key="1">
    <citation type="submission" date="2018-05" db="EMBL/GenBank/DDBJ databases">
        <title>Kangiella spongicola genome sequence.</title>
        <authorList>
            <person name="Maclea K.S."/>
            <person name="Goen A.E."/>
            <person name="Kelley C."/>
            <person name="Underriner A."/>
            <person name="Silverwood T."/>
            <person name="Trachtenberg A.M."/>
        </authorList>
    </citation>
    <scope>NUCLEOTIDE SEQUENCE [LARGE SCALE GENOMIC DNA]</scope>
    <source>
        <strain evidence="5 6">ATCC BAA-2076</strain>
    </source>
</reference>
<dbReference type="RefSeq" id="WP_110200188.1">
    <property type="nucleotide sequence ID" value="NZ_QICH01000001.1"/>
</dbReference>
<dbReference type="Proteomes" id="UP000247689">
    <property type="component" value="Unassembled WGS sequence"/>
</dbReference>
<evidence type="ECO:0000256" key="2">
    <source>
        <dbReference type="ARBA" id="ARBA00022679"/>
    </source>
</evidence>
<keyword evidence="2 5" id="KW-0808">Transferase</keyword>
<dbReference type="InterPro" id="IPR022488">
    <property type="entry name" value="PPK2-related"/>
</dbReference>
<dbReference type="AlphaFoldDB" id="A0A318DAN3"/>
<evidence type="ECO:0000256" key="3">
    <source>
        <dbReference type="ARBA" id="ARBA00022777"/>
    </source>
</evidence>
<dbReference type="PIRSF" id="PIRSF028756">
    <property type="entry name" value="PPK2_prd"/>
    <property type="match status" value="1"/>
</dbReference>
<proteinExistence type="inferred from homology"/>
<gene>
    <name evidence="5" type="ORF">DL796_03975</name>
</gene>
<dbReference type="GO" id="GO:0008976">
    <property type="term" value="F:polyphosphate kinase activity"/>
    <property type="evidence" value="ECO:0007669"/>
    <property type="project" value="InterPro"/>
</dbReference>
<name>A0A318DAN3_9GAMM</name>
<dbReference type="NCBIfam" id="TIGR03709">
    <property type="entry name" value="PPK2_rel_1"/>
    <property type="match status" value="1"/>
</dbReference>
<dbReference type="PANTHER" id="PTHR34383">
    <property type="entry name" value="POLYPHOSPHATE:AMP PHOSPHOTRANSFERASE-RELATED"/>
    <property type="match status" value="1"/>
</dbReference>
<evidence type="ECO:0000313" key="6">
    <source>
        <dbReference type="Proteomes" id="UP000247689"/>
    </source>
</evidence>
<evidence type="ECO:0000256" key="1">
    <source>
        <dbReference type="ARBA" id="ARBA00009924"/>
    </source>
</evidence>
<keyword evidence="3" id="KW-0418">Kinase</keyword>
<protein>
    <submittedName>
        <fullName evidence="5">Phosphate--nucleotide phosphotransferase</fullName>
    </submittedName>
</protein>
<dbReference type="SUPFAM" id="SSF52540">
    <property type="entry name" value="P-loop containing nucleoside triphosphate hydrolases"/>
    <property type="match status" value="1"/>
</dbReference>
<organism evidence="5 6">
    <name type="scientific">Kangiella spongicola</name>
    <dbReference type="NCBI Taxonomy" id="796379"/>
    <lineage>
        <taxon>Bacteria</taxon>
        <taxon>Pseudomonadati</taxon>
        <taxon>Pseudomonadota</taxon>
        <taxon>Gammaproteobacteria</taxon>
        <taxon>Kangiellales</taxon>
        <taxon>Kangiellaceae</taxon>
        <taxon>Kangiella</taxon>
    </lineage>
</organism>
<evidence type="ECO:0000313" key="5">
    <source>
        <dbReference type="EMBL" id="PXF64304.1"/>
    </source>
</evidence>